<accession>A0ABM3EUU3</accession>
<dbReference type="InterPro" id="IPR036816">
    <property type="entry name" value="RNaseA-like_dom_sf"/>
</dbReference>
<evidence type="ECO:0000259" key="4">
    <source>
        <dbReference type="SMART" id="SM00092"/>
    </source>
</evidence>
<dbReference type="SUPFAM" id="SSF54076">
    <property type="entry name" value="RNase A-like"/>
    <property type="match status" value="1"/>
</dbReference>
<proteinExistence type="predicted"/>
<feature type="transmembrane region" description="Helical" evidence="2">
    <location>
        <begin position="181"/>
        <end position="199"/>
    </location>
</feature>
<evidence type="ECO:0000313" key="5">
    <source>
        <dbReference type="Proteomes" id="UP001652741"/>
    </source>
</evidence>
<sequence>MKNLRLLLLSLSICLLLGNLGVSGYSNVEPCQRSRCNNCHEKFLYRHVRPNTPLTTDRNAWEKYLREQNNCSRPTQSFLHPKDRERVDAVCSSSGGKTYQGNLCISQRPFTFLTVRSETGTCGVSSVREETKHLILACEVLENRCVPVHFEGNREGSKPDNNAAGCGSTEKGKGSSFKVSGMWLASLLILMFLSQLLFLNS</sequence>
<organism evidence="5 6">
    <name type="scientific">Salmo salar</name>
    <name type="common">Atlantic salmon</name>
    <dbReference type="NCBI Taxonomy" id="8030"/>
    <lineage>
        <taxon>Eukaryota</taxon>
        <taxon>Metazoa</taxon>
        <taxon>Chordata</taxon>
        <taxon>Craniata</taxon>
        <taxon>Vertebrata</taxon>
        <taxon>Euteleostomi</taxon>
        <taxon>Actinopterygii</taxon>
        <taxon>Neopterygii</taxon>
        <taxon>Teleostei</taxon>
        <taxon>Protacanthopterygii</taxon>
        <taxon>Salmoniformes</taxon>
        <taxon>Salmonidae</taxon>
        <taxon>Salmoninae</taxon>
        <taxon>Salmo</taxon>
    </lineage>
</organism>
<name>A0ABM3EUU3_SALSA</name>
<dbReference type="InterPro" id="IPR023412">
    <property type="entry name" value="RNaseA_domain"/>
</dbReference>
<evidence type="ECO:0000256" key="1">
    <source>
        <dbReference type="SAM" id="MobiDB-lite"/>
    </source>
</evidence>
<evidence type="ECO:0000256" key="2">
    <source>
        <dbReference type="SAM" id="Phobius"/>
    </source>
</evidence>
<feature type="region of interest" description="Disordered" evidence="1">
    <location>
        <begin position="152"/>
        <end position="174"/>
    </location>
</feature>
<evidence type="ECO:0000313" key="6">
    <source>
        <dbReference type="RefSeq" id="XP_045574838.1"/>
    </source>
</evidence>
<dbReference type="RefSeq" id="XP_045574838.1">
    <property type="nucleotide sequence ID" value="XM_045718882.1"/>
</dbReference>
<feature type="signal peptide" evidence="3">
    <location>
        <begin position="1"/>
        <end position="24"/>
    </location>
</feature>
<dbReference type="Gene3D" id="3.10.130.10">
    <property type="entry name" value="Ribonuclease A-like domain"/>
    <property type="match status" value="1"/>
</dbReference>
<gene>
    <name evidence="6" type="primary">LOC123743169</name>
</gene>
<feature type="domain" description="Ribonuclease A-domain" evidence="4">
    <location>
        <begin position="36"/>
        <end position="154"/>
    </location>
</feature>
<keyword evidence="2" id="KW-1133">Transmembrane helix</keyword>
<feature type="chain" id="PRO_5045154217" description="Ribonuclease A-domain domain-containing protein" evidence="3">
    <location>
        <begin position="25"/>
        <end position="201"/>
    </location>
</feature>
<keyword evidence="5" id="KW-1185">Reference proteome</keyword>
<keyword evidence="3" id="KW-0732">Signal</keyword>
<dbReference type="GeneID" id="123743169"/>
<reference evidence="6" key="1">
    <citation type="submission" date="2025-08" db="UniProtKB">
        <authorList>
            <consortium name="RefSeq"/>
        </authorList>
    </citation>
    <scope>IDENTIFICATION</scope>
</reference>
<evidence type="ECO:0000256" key="3">
    <source>
        <dbReference type="SAM" id="SignalP"/>
    </source>
</evidence>
<protein>
    <recommendedName>
        <fullName evidence="4">Ribonuclease A-domain domain-containing protein</fullName>
    </recommendedName>
</protein>
<keyword evidence="2" id="KW-0472">Membrane</keyword>
<keyword evidence="2" id="KW-0812">Transmembrane</keyword>
<dbReference type="Proteomes" id="UP001652741">
    <property type="component" value="Chromosome ssa05"/>
</dbReference>
<dbReference type="SMART" id="SM00092">
    <property type="entry name" value="RNAse_Pc"/>
    <property type="match status" value="1"/>
</dbReference>